<proteinExistence type="predicted"/>
<reference evidence="3" key="1">
    <citation type="journal article" date="2019" name="Int. J. Syst. Evol. Microbiol.">
        <title>The Global Catalogue of Microorganisms (GCM) 10K type strain sequencing project: providing services to taxonomists for standard genome sequencing and annotation.</title>
        <authorList>
            <consortium name="The Broad Institute Genomics Platform"/>
            <consortium name="The Broad Institute Genome Sequencing Center for Infectious Disease"/>
            <person name="Wu L."/>
            <person name="Ma J."/>
        </authorList>
    </citation>
    <scope>NUCLEOTIDE SEQUENCE [LARGE SCALE GENOMIC DNA]</scope>
    <source>
        <strain evidence="3">CGMCC 4.7349</strain>
    </source>
</reference>
<dbReference type="PROSITE" id="PS51318">
    <property type="entry name" value="TAT"/>
    <property type="match status" value="1"/>
</dbReference>
<feature type="region of interest" description="Disordered" evidence="1">
    <location>
        <begin position="68"/>
        <end position="104"/>
    </location>
</feature>
<protein>
    <submittedName>
        <fullName evidence="2">Metallophosphoesterase</fullName>
    </submittedName>
</protein>
<dbReference type="InterPro" id="IPR006311">
    <property type="entry name" value="TAT_signal"/>
</dbReference>
<dbReference type="Gene3D" id="3.30.750.180">
    <property type="entry name" value="GpdQ, beta-strand dimerisation domain"/>
    <property type="match status" value="1"/>
</dbReference>
<dbReference type="InterPro" id="IPR051918">
    <property type="entry name" value="STPP_CPPED1"/>
</dbReference>
<dbReference type="PANTHER" id="PTHR43143:SF1">
    <property type="entry name" value="SERINE_THREONINE-PROTEIN PHOSPHATASE CPPED1"/>
    <property type="match status" value="1"/>
</dbReference>
<dbReference type="RefSeq" id="WP_229697394.1">
    <property type="nucleotide sequence ID" value="NZ_BMNG01000017.1"/>
</dbReference>
<organism evidence="2 3">
    <name type="scientific">Streptomyces lasiicapitis</name>
    <dbReference type="NCBI Taxonomy" id="1923961"/>
    <lineage>
        <taxon>Bacteria</taxon>
        <taxon>Bacillati</taxon>
        <taxon>Actinomycetota</taxon>
        <taxon>Actinomycetes</taxon>
        <taxon>Kitasatosporales</taxon>
        <taxon>Streptomycetaceae</taxon>
        <taxon>Streptomyces</taxon>
    </lineage>
</organism>
<evidence type="ECO:0000256" key="1">
    <source>
        <dbReference type="SAM" id="MobiDB-lite"/>
    </source>
</evidence>
<gene>
    <name evidence="2" type="ORF">GCM10012286_67990</name>
</gene>
<dbReference type="EMBL" id="BMNG01000017">
    <property type="protein sequence ID" value="GGO55559.1"/>
    <property type="molecule type" value="Genomic_DNA"/>
</dbReference>
<evidence type="ECO:0000313" key="2">
    <source>
        <dbReference type="EMBL" id="GGO55559.1"/>
    </source>
</evidence>
<comment type="caution">
    <text evidence="2">The sequence shown here is derived from an EMBL/GenBank/DDBJ whole genome shotgun (WGS) entry which is preliminary data.</text>
</comment>
<keyword evidence="3" id="KW-1185">Reference proteome</keyword>
<dbReference type="InterPro" id="IPR042281">
    <property type="entry name" value="GpdQ_beta-strand"/>
</dbReference>
<feature type="compositionally biased region" description="Basic and acidic residues" evidence="1">
    <location>
        <begin position="588"/>
        <end position="600"/>
    </location>
</feature>
<sequence>MSRIRSVATTAATATTSATTSVVSTVNRRAFLAATGAVSLSAGIGYALGPGAGSGKAAPAQAAAAPVPMSRRAPSAPLAPYRSGTTLATVSAPRGTDGYRRLGDGPAWDRVVRTDLAPAKPGRESRRTPLAAFVQFTDLHLVDVQHPLRYEYLRAQTASAWRPQEALSVAGAVSLVEQVNGLRGAPATGAPLHFVMTTGDNTDNNSRNELGWFLKVMSGGRITPNSGDPRRYEGVQDSGLKLYWQPDAALRDADKNAGFPHLHGFLDAAIREVNSPGLNLPWYSTVGNHDGLPGGCYAPGDSYFSEFAVGGKKLMSLDEARGAALWKNVKKGNDPKGAVFKEVMKSESRRMRSVTPDEGRAPFTPAEYVKAHLDPAHAGRGPVGHGYTQENLADRTQYYSFRITDDVVGISLDTTDPGGHYEGSLGTAQLRWLERKLIEVEKSGDASYVIVFSHHTSKSMRNLRTDPHHPRESRHGGDEVAALLGRHRSVLAWVNGHSHKNAITPHHTEHGSFWEVSTASHIDFPQLARVIELVDNHDGTLSLFTTLIESAAPHRTDFADLSQTGLAALYRELAFNAPGAKPTLGGDPEDRNTELVLRKG</sequence>
<dbReference type="SUPFAM" id="SSF56300">
    <property type="entry name" value="Metallo-dependent phosphatases"/>
    <property type="match status" value="1"/>
</dbReference>
<dbReference type="Proteomes" id="UP000656881">
    <property type="component" value="Unassembled WGS sequence"/>
</dbReference>
<dbReference type="NCBIfam" id="TIGR03767">
    <property type="entry name" value="P_acnes_RR"/>
    <property type="match status" value="1"/>
</dbReference>
<dbReference type="PANTHER" id="PTHR43143">
    <property type="entry name" value="METALLOPHOSPHOESTERASE, CALCINEURIN SUPERFAMILY"/>
    <property type="match status" value="1"/>
</dbReference>
<dbReference type="InterPro" id="IPR029052">
    <property type="entry name" value="Metallo-depent_PP-like"/>
</dbReference>
<feature type="region of interest" description="Disordered" evidence="1">
    <location>
        <begin position="580"/>
        <end position="600"/>
    </location>
</feature>
<evidence type="ECO:0000313" key="3">
    <source>
        <dbReference type="Proteomes" id="UP000656881"/>
    </source>
</evidence>
<name>A0ABQ2MMY8_9ACTN</name>
<dbReference type="InterPro" id="IPR022506">
    <property type="entry name" value="Metallophosphoesterase_PPA1498"/>
</dbReference>
<accession>A0ABQ2MMY8</accession>